<dbReference type="RefSeq" id="WP_123949030.1">
    <property type="nucleotide sequence ID" value="NZ_PQJL01000022.1"/>
</dbReference>
<dbReference type="InterPro" id="IPR045604">
    <property type="entry name" value="DUF6453"/>
</dbReference>
<reference evidence="1 2" key="1">
    <citation type="journal article" date="2018" name="Front. Microbiol.">
        <title>An Investigation of an Acute Gastroenteritis Outbreak: Cronobacter sakazakii, a Potential Cause of Food-Borne Illness.</title>
        <authorList>
            <person name="Yong W."/>
            <person name="Guo B."/>
            <person name="Shi X."/>
            <person name="Cheng T."/>
            <person name="Chen M."/>
            <person name="Jiang X."/>
            <person name="Ye Y."/>
            <person name="Wang J."/>
            <person name="Xie G."/>
            <person name="Ding J."/>
        </authorList>
    </citation>
    <scope>NUCLEOTIDE SEQUENCE [LARGE SCALE GENOMIC DNA]</scope>
    <source>
        <strain evidence="1 2">S1</strain>
    </source>
</reference>
<dbReference type="Pfam" id="PF20051">
    <property type="entry name" value="DUF6453"/>
    <property type="match status" value="1"/>
</dbReference>
<dbReference type="Proteomes" id="UP000285793">
    <property type="component" value="Unassembled WGS sequence"/>
</dbReference>
<proteinExistence type="predicted"/>
<evidence type="ECO:0000313" key="2">
    <source>
        <dbReference type="Proteomes" id="UP000285793"/>
    </source>
</evidence>
<evidence type="ECO:0000313" key="1">
    <source>
        <dbReference type="EMBL" id="ROW58788.1"/>
    </source>
</evidence>
<dbReference type="EMBL" id="PQJL01000022">
    <property type="protein sequence ID" value="ROW58788.1"/>
    <property type="molecule type" value="Genomic_DNA"/>
</dbReference>
<name>A0A423XQW1_9ENTR</name>
<accession>A0A423XQW1</accession>
<gene>
    <name evidence="1" type="ORF">C3E80_19515</name>
</gene>
<organism evidence="1 2">
    <name type="scientific">Cronobacter malonaticus</name>
    <dbReference type="NCBI Taxonomy" id="413503"/>
    <lineage>
        <taxon>Bacteria</taxon>
        <taxon>Pseudomonadati</taxon>
        <taxon>Pseudomonadota</taxon>
        <taxon>Gammaproteobacteria</taxon>
        <taxon>Enterobacterales</taxon>
        <taxon>Enterobacteriaceae</taxon>
        <taxon>Cronobacter</taxon>
    </lineage>
</organism>
<evidence type="ECO:0008006" key="3">
    <source>
        <dbReference type="Google" id="ProtNLM"/>
    </source>
</evidence>
<protein>
    <recommendedName>
        <fullName evidence="3">Phage protein</fullName>
    </recommendedName>
</protein>
<sequence>MPSGLYIDLNDGGPAMTITAGLRCPSYCGYASGSGNQYAIPGYVAGASAVFAPHVTAGIYLGGSTSLIPDMDVLTGVSQSGNVLTFSAWSNYKMSNGKIYPGTVWQILPASQSGNRGLYISDSTDFTLITDGAAVGQCVYRGRVTFNGSWSPPPTGYTRQSYAVFARWSASGVVVEYDGNVVRAVAERNGANVSATVTMDVVIFATGTAPVPGPGLNFFNSRGQCTFSTTKRPFLYSNAFYRPSGTATDIGNRYIMLGRYGAQTDISGGWCYAKYQGLVRAGNAVRVGRGYVAAVWTSDYSLDVNRTTGMNILLLDSMY</sequence>
<dbReference type="AlphaFoldDB" id="A0A423XQW1"/>
<comment type="caution">
    <text evidence="1">The sequence shown here is derived from an EMBL/GenBank/DDBJ whole genome shotgun (WGS) entry which is preliminary data.</text>
</comment>